<proteinExistence type="predicted"/>
<dbReference type="Proteomes" id="UP000824469">
    <property type="component" value="Unassembled WGS sequence"/>
</dbReference>
<dbReference type="InterPro" id="IPR013601">
    <property type="entry name" value="FAE1_typ3_polyketide_synth"/>
</dbReference>
<dbReference type="GO" id="GO:0016020">
    <property type="term" value="C:membrane"/>
    <property type="evidence" value="ECO:0007669"/>
    <property type="project" value="InterPro"/>
</dbReference>
<evidence type="ECO:0000313" key="5">
    <source>
        <dbReference type="Proteomes" id="UP000824469"/>
    </source>
</evidence>
<dbReference type="AlphaFoldDB" id="A0AA38FTB5"/>
<dbReference type="GO" id="GO:0016747">
    <property type="term" value="F:acyltransferase activity, transferring groups other than amino-acyl groups"/>
    <property type="evidence" value="ECO:0007669"/>
    <property type="project" value="InterPro"/>
</dbReference>
<feature type="chain" id="PRO_5041255449" description="FAE domain-containing protein" evidence="2">
    <location>
        <begin position="22"/>
        <end position="109"/>
    </location>
</feature>
<dbReference type="GO" id="GO:0006633">
    <property type="term" value="P:fatty acid biosynthetic process"/>
    <property type="evidence" value="ECO:0007669"/>
    <property type="project" value="InterPro"/>
</dbReference>
<keyword evidence="1" id="KW-0808">Transferase</keyword>
<evidence type="ECO:0000313" key="4">
    <source>
        <dbReference type="EMBL" id="KAH9309736.1"/>
    </source>
</evidence>
<dbReference type="OMA" id="ESHHAKY"/>
<keyword evidence="1" id="KW-0012">Acyltransferase</keyword>
<protein>
    <recommendedName>
        <fullName evidence="3">FAE domain-containing protein</fullName>
    </recommendedName>
</protein>
<sequence length="109" mass="12316">PCLYLIAFLGWVVLPWRLLSNKRSEKRRAKYQLVHTVRTNNGADDKCFQCVFQEEDETGSQLGVALSKELMAVAGDALKTNITTLGPLVLPMSEQILFFSTLVVRKLFK</sequence>
<comment type="caution">
    <text evidence="4">The sequence shown here is derived from an EMBL/GenBank/DDBJ whole genome shotgun (WGS) entry which is preliminary data.</text>
</comment>
<keyword evidence="5" id="KW-1185">Reference proteome</keyword>
<dbReference type="Pfam" id="PF08392">
    <property type="entry name" value="FAE1_CUT1_RppA"/>
    <property type="match status" value="1"/>
</dbReference>
<organism evidence="4 5">
    <name type="scientific">Taxus chinensis</name>
    <name type="common">Chinese yew</name>
    <name type="synonym">Taxus wallichiana var. chinensis</name>
    <dbReference type="NCBI Taxonomy" id="29808"/>
    <lineage>
        <taxon>Eukaryota</taxon>
        <taxon>Viridiplantae</taxon>
        <taxon>Streptophyta</taxon>
        <taxon>Embryophyta</taxon>
        <taxon>Tracheophyta</taxon>
        <taxon>Spermatophyta</taxon>
        <taxon>Pinopsida</taxon>
        <taxon>Pinidae</taxon>
        <taxon>Conifers II</taxon>
        <taxon>Cupressales</taxon>
        <taxon>Taxaceae</taxon>
        <taxon>Taxus</taxon>
    </lineage>
</organism>
<evidence type="ECO:0000256" key="1">
    <source>
        <dbReference type="ARBA" id="ARBA00023315"/>
    </source>
</evidence>
<feature type="non-terminal residue" evidence="4">
    <location>
        <position position="109"/>
    </location>
</feature>
<feature type="non-terminal residue" evidence="4">
    <location>
        <position position="1"/>
    </location>
</feature>
<gene>
    <name evidence="4" type="ORF">KI387_037647</name>
</gene>
<evidence type="ECO:0000259" key="3">
    <source>
        <dbReference type="Pfam" id="PF08392"/>
    </source>
</evidence>
<dbReference type="EMBL" id="JAHRHJ020000007">
    <property type="protein sequence ID" value="KAH9309736.1"/>
    <property type="molecule type" value="Genomic_DNA"/>
</dbReference>
<name>A0AA38FTB5_TAXCH</name>
<dbReference type="InterPro" id="IPR012392">
    <property type="entry name" value="3-ktacl-CoA_syn"/>
</dbReference>
<accession>A0AA38FTB5</accession>
<feature type="signal peptide" evidence="2">
    <location>
        <begin position="1"/>
        <end position="21"/>
    </location>
</feature>
<reference evidence="4 5" key="1">
    <citation type="journal article" date="2021" name="Nat. Plants">
        <title>The Taxus genome provides insights into paclitaxel biosynthesis.</title>
        <authorList>
            <person name="Xiong X."/>
            <person name="Gou J."/>
            <person name="Liao Q."/>
            <person name="Li Y."/>
            <person name="Zhou Q."/>
            <person name="Bi G."/>
            <person name="Li C."/>
            <person name="Du R."/>
            <person name="Wang X."/>
            <person name="Sun T."/>
            <person name="Guo L."/>
            <person name="Liang H."/>
            <person name="Lu P."/>
            <person name="Wu Y."/>
            <person name="Zhang Z."/>
            <person name="Ro D.K."/>
            <person name="Shang Y."/>
            <person name="Huang S."/>
            <person name="Yan J."/>
        </authorList>
    </citation>
    <scope>NUCLEOTIDE SEQUENCE [LARGE SCALE GENOMIC DNA]</scope>
    <source>
        <strain evidence="4">Ta-2019</strain>
    </source>
</reference>
<keyword evidence="2" id="KW-0732">Signal</keyword>
<dbReference type="PANTHER" id="PTHR31561">
    <property type="entry name" value="3-KETOACYL-COA SYNTHASE"/>
    <property type="match status" value="1"/>
</dbReference>
<feature type="domain" description="FAE" evidence="3">
    <location>
        <begin position="18"/>
        <end position="107"/>
    </location>
</feature>
<evidence type="ECO:0000256" key="2">
    <source>
        <dbReference type="SAM" id="SignalP"/>
    </source>
</evidence>